<sequence>MKVTKTFLTILGIPIFAGLFSLVLYSTIKETTNYNYYSSFVDAKCISENATMVNDTSCPYVDTIATIDNTTIFIDLVPVKTYFPFSNSHHYCISLVGQFICEQQEMFCMVNSVIDAKTGRHEAVRYCPGISHSIILGIFSSILLLAAITSICAKICSMRKIRHRSLLEISDYYPAFGDDIDINVDIEDIEMVDQEEMIILE</sequence>
<keyword evidence="1" id="KW-0812">Transmembrane</keyword>
<gene>
    <name evidence="2" type="ORF">LCPAC404_00810</name>
</gene>
<keyword evidence="1" id="KW-1133">Transmembrane helix</keyword>
<feature type="transmembrane region" description="Helical" evidence="1">
    <location>
        <begin position="7"/>
        <end position="28"/>
    </location>
</feature>
<evidence type="ECO:0000313" key="2">
    <source>
        <dbReference type="EMBL" id="QBK93377.1"/>
    </source>
</evidence>
<feature type="transmembrane region" description="Helical" evidence="1">
    <location>
        <begin position="134"/>
        <end position="156"/>
    </location>
</feature>
<protein>
    <submittedName>
        <fullName evidence="2">Uncharacterized protein</fullName>
    </submittedName>
</protein>
<keyword evidence="1" id="KW-0472">Membrane</keyword>
<name>A0A481ZC66_9VIRU</name>
<reference evidence="2" key="1">
    <citation type="journal article" date="2019" name="MBio">
        <title>Virus Genomes from Deep Sea Sediments Expand the Ocean Megavirome and Support Independent Origins of Viral Gigantism.</title>
        <authorList>
            <person name="Backstrom D."/>
            <person name="Yutin N."/>
            <person name="Jorgensen S.L."/>
            <person name="Dharamshi J."/>
            <person name="Homa F."/>
            <person name="Zaremba-Niedwiedzka K."/>
            <person name="Spang A."/>
            <person name="Wolf Y.I."/>
            <person name="Koonin E.V."/>
            <person name="Ettema T.J."/>
        </authorList>
    </citation>
    <scope>NUCLEOTIDE SEQUENCE</scope>
</reference>
<proteinExistence type="predicted"/>
<accession>A0A481ZC66</accession>
<organism evidence="2">
    <name type="scientific">Pithovirus LCPAC404</name>
    <dbReference type="NCBI Taxonomy" id="2506597"/>
    <lineage>
        <taxon>Viruses</taxon>
        <taxon>Pithoviruses</taxon>
    </lineage>
</organism>
<dbReference type="EMBL" id="MK500595">
    <property type="protein sequence ID" value="QBK93377.1"/>
    <property type="molecule type" value="Genomic_DNA"/>
</dbReference>
<evidence type="ECO:0000256" key="1">
    <source>
        <dbReference type="SAM" id="Phobius"/>
    </source>
</evidence>